<reference evidence="1 2" key="1">
    <citation type="submission" date="2016-06" db="EMBL/GenBank/DDBJ databases">
        <title>Adaptive Radiation by Waves of Gene Transfer Leads to Fine-Scale Resource Partitioning in Marine Microbes.</title>
        <authorList>
            <person name="Hehemann J.-H."/>
            <person name="Arevalo P."/>
            <person name="Datta M.S."/>
            <person name="Yu X."/>
            <person name="Corzett C."/>
            <person name="Henschel A."/>
            <person name="Preheim S.P."/>
            <person name="Timberlake S."/>
            <person name="Alm E.J."/>
            <person name="Polz M.F."/>
        </authorList>
    </citation>
    <scope>NUCLEOTIDE SEQUENCE [LARGE SCALE GENOMIC DNA]</scope>
    <source>
        <strain evidence="1 2">FF50</strain>
    </source>
</reference>
<organism evidence="1 2">
    <name type="scientific">Vibrio breoganii</name>
    <dbReference type="NCBI Taxonomy" id="553239"/>
    <lineage>
        <taxon>Bacteria</taxon>
        <taxon>Pseudomonadati</taxon>
        <taxon>Pseudomonadota</taxon>
        <taxon>Gammaproteobacteria</taxon>
        <taxon>Vibrionales</taxon>
        <taxon>Vibrionaceae</taxon>
        <taxon>Vibrio</taxon>
    </lineage>
</organism>
<proteinExistence type="predicted"/>
<accession>A0AAN1CRT0</accession>
<protein>
    <submittedName>
        <fullName evidence="1">Uncharacterized protein</fullName>
    </submittedName>
</protein>
<sequence>MLNFQRLKALVVNRDRQEQTIWCIANQNWAPILVEIHKNNIDFIFFLASLKFKYHARYRLNV</sequence>
<gene>
    <name evidence="1" type="ORF">A6E01_04335</name>
</gene>
<dbReference type="EMBL" id="CP016177">
    <property type="protein sequence ID" value="ANO32464.1"/>
    <property type="molecule type" value="Genomic_DNA"/>
</dbReference>
<evidence type="ECO:0000313" key="1">
    <source>
        <dbReference type="EMBL" id="ANO32464.1"/>
    </source>
</evidence>
<dbReference type="KEGG" id="vbr:A6E01_04335"/>
<dbReference type="AlphaFoldDB" id="A0AAN1CRT0"/>
<name>A0AAN1CRT0_9VIBR</name>
<evidence type="ECO:0000313" key="2">
    <source>
        <dbReference type="Proteomes" id="UP000092018"/>
    </source>
</evidence>
<dbReference type="Proteomes" id="UP000092018">
    <property type="component" value="Chromosome 1"/>
</dbReference>